<reference evidence="3 4" key="1">
    <citation type="journal article" date="2010" name="Cell">
        <title>The genome of Naegleria gruberi illuminates early eukaryotic versatility.</title>
        <authorList>
            <person name="Fritz-Laylin L.K."/>
            <person name="Prochnik S.E."/>
            <person name="Ginger M.L."/>
            <person name="Dacks J.B."/>
            <person name="Carpenter M.L."/>
            <person name="Field M.C."/>
            <person name="Kuo A."/>
            <person name="Paredez A."/>
            <person name="Chapman J."/>
            <person name="Pham J."/>
            <person name="Shu S."/>
            <person name="Neupane R."/>
            <person name="Cipriano M."/>
            <person name="Mancuso J."/>
            <person name="Tu H."/>
            <person name="Salamov A."/>
            <person name="Lindquist E."/>
            <person name="Shapiro H."/>
            <person name="Lucas S."/>
            <person name="Grigoriev I.V."/>
            <person name="Cande W.Z."/>
            <person name="Fulton C."/>
            <person name="Rokhsar D.S."/>
            <person name="Dawson S.C."/>
        </authorList>
    </citation>
    <scope>NUCLEOTIDE SEQUENCE [LARGE SCALE GENOMIC DNA]</scope>
    <source>
        <strain evidence="3 4">NEG-M</strain>
    </source>
</reference>
<gene>
    <name evidence="3" type="ORF">NAEGRDRAFT_72049</name>
</gene>
<evidence type="ECO:0000256" key="1">
    <source>
        <dbReference type="SAM" id="MobiDB-lite"/>
    </source>
</evidence>
<dbReference type="GeneID" id="8855832"/>
<sequence>MNPQQPLSLFPPHETNQTNSQQSTTIQPTMIEMHASTYETQIISQPIHPTTLPCQVQSKPINPKTHDPTQLQSGNQFGYPITNYGVPLEYYQQNPPPLAGQFERLFQPIPDQKGIQITQSDEGQTFLITAMVCCCPCATGYVFCSSCCCKGGTHSIGHTSSPSCDTCDRCCDCSGACDTAASFIVLIIMAIIAILILTALVSIPIILLALPFYLLWKLYTLKSVKILLNEERREIIVTTRGKYFKKDEILSETIIPFHNILEISVVELDKKHFIVAKCKGDTKINFTQFITDISEKELQKGVQFLKNYFSLHGVAAFQTAELP</sequence>
<dbReference type="Proteomes" id="UP000006671">
    <property type="component" value="Unassembled WGS sequence"/>
</dbReference>
<evidence type="ECO:0000313" key="4">
    <source>
        <dbReference type="Proteomes" id="UP000006671"/>
    </source>
</evidence>
<evidence type="ECO:0000313" key="3">
    <source>
        <dbReference type="EMBL" id="EFC40172.1"/>
    </source>
</evidence>
<dbReference type="KEGG" id="ngr:NAEGRDRAFT_72049"/>
<dbReference type="AlphaFoldDB" id="D2VST0"/>
<feature type="region of interest" description="Disordered" evidence="1">
    <location>
        <begin position="1"/>
        <end position="24"/>
    </location>
</feature>
<keyword evidence="2" id="KW-0812">Transmembrane</keyword>
<organism evidence="4">
    <name type="scientific">Naegleria gruberi</name>
    <name type="common">Amoeba</name>
    <dbReference type="NCBI Taxonomy" id="5762"/>
    <lineage>
        <taxon>Eukaryota</taxon>
        <taxon>Discoba</taxon>
        <taxon>Heterolobosea</taxon>
        <taxon>Tetramitia</taxon>
        <taxon>Eutetramitia</taxon>
        <taxon>Vahlkampfiidae</taxon>
        <taxon>Naegleria</taxon>
    </lineage>
</organism>
<dbReference type="EMBL" id="GG738894">
    <property type="protein sequence ID" value="EFC40172.1"/>
    <property type="molecule type" value="Genomic_DNA"/>
</dbReference>
<feature type="transmembrane region" description="Helical" evidence="2">
    <location>
        <begin position="183"/>
        <end position="216"/>
    </location>
</feature>
<dbReference type="VEuPathDB" id="AmoebaDB:NAEGRDRAFT_72049"/>
<keyword evidence="4" id="KW-1185">Reference proteome</keyword>
<dbReference type="InParanoid" id="D2VST0"/>
<name>D2VST0_NAEGR</name>
<evidence type="ECO:0000256" key="2">
    <source>
        <dbReference type="SAM" id="Phobius"/>
    </source>
</evidence>
<dbReference type="RefSeq" id="XP_002672916.1">
    <property type="nucleotide sequence ID" value="XM_002672870.1"/>
</dbReference>
<keyword evidence="2" id="KW-1133">Transmembrane helix</keyword>
<keyword evidence="2" id="KW-0472">Membrane</keyword>
<proteinExistence type="predicted"/>
<accession>D2VST0</accession>
<protein>
    <submittedName>
        <fullName evidence="3">Predicted protein</fullName>
    </submittedName>
</protein>
<feature type="compositionally biased region" description="Low complexity" evidence="1">
    <location>
        <begin position="15"/>
        <end position="24"/>
    </location>
</feature>